<proteinExistence type="predicted"/>
<name>A0A967B2C8_9PROT</name>
<accession>A0A967B2C8</accession>
<dbReference type="RefSeq" id="WP_166312584.1">
    <property type="nucleotide sequence ID" value="NZ_WOTH01000001.1"/>
</dbReference>
<sequence>MTNVYESQTITVSPADISLWHVAAKYLGDATQANRIMDVNGLSETWVTGTLTLQLPPYDSSQTGGLST</sequence>
<dbReference type="AlphaFoldDB" id="A0A967B2C8"/>
<gene>
    <name evidence="1" type="ORF">GOB87_00485</name>
</gene>
<evidence type="ECO:0000313" key="1">
    <source>
        <dbReference type="EMBL" id="NHO52445.1"/>
    </source>
</evidence>
<dbReference type="EMBL" id="WOTH01000001">
    <property type="protein sequence ID" value="NHO52445.1"/>
    <property type="molecule type" value="Genomic_DNA"/>
</dbReference>
<evidence type="ECO:0000313" key="2">
    <source>
        <dbReference type="Proteomes" id="UP000597459"/>
    </source>
</evidence>
<dbReference type="Proteomes" id="UP000597459">
    <property type="component" value="Unassembled WGS sequence"/>
</dbReference>
<reference evidence="1" key="1">
    <citation type="submission" date="2019-11" db="EMBL/GenBank/DDBJ databases">
        <title>Description of new Acetobacter species.</title>
        <authorList>
            <person name="Cleenwerck I."/>
            <person name="Sombolestani A.S."/>
        </authorList>
    </citation>
    <scope>NUCLEOTIDE SEQUENCE</scope>
    <source>
        <strain evidence="1">LMG 1626</strain>
    </source>
</reference>
<evidence type="ECO:0008006" key="3">
    <source>
        <dbReference type="Google" id="ProtNLM"/>
    </source>
</evidence>
<protein>
    <recommendedName>
        <fullName evidence="3">LysM domain-containing protein</fullName>
    </recommendedName>
</protein>
<organism evidence="1 2">
    <name type="scientific">Acetobacter estunensis</name>
    <dbReference type="NCBI Taxonomy" id="104097"/>
    <lineage>
        <taxon>Bacteria</taxon>
        <taxon>Pseudomonadati</taxon>
        <taxon>Pseudomonadota</taxon>
        <taxon>Alphaproteobacteria</taxon>
        <taxon>Acetobacterales</taxon>
        <taxon>Acetobacteraceae</taxon>
        <taxon>Acetobacter</taxon>
    </lineage>
</organism>
<comment type="caution">
    <text evidence="1">The sequence shown here is derived from an EMBL/GenBank/DDBJ whole genome shotgun (WGS) entry which is preliminary data.</text>
</comment>
<keyword evidence="2" id="KW-1185">Reference proteome</keyword>